<accession>A0A1X7HE59</accession>
<gene>
    <name evidence="2" type="ORF">SAMN02982917_5677</name>
</gene>
<dbReference type="AlphaFoldDB" id="A0A1X7HE59"/>
<evidence type="ECO:0000313" key="2">
    <source>
        <dbReference type="EMBL" id="SMF84149.1"/>
    </source>
</evidence>
<proteinExistence type="predicted"/>
<dbReference type="Proteomes" id="UP000192936">
    <property type="component" value="Unassembled WGS sequence"/>
</dbReference>
<evidence type="ECO:0000256" key="1">
    <source>
        <dbReference type="SAM" id="MobiDB-lite"/>
    </source>
</evidence>
<name>A0A1X7HE59_9PROT</name>
<feature type="region of interest" description="Disordered" evidence="1">
    <location>
        <begin position="29"/>
        <end position="64"/>
    </location>
</feature>
<organism evidence="2 3">
    <name type="scientific">Azospirillum oryzae</name>
    <dbReference type="NCBI Taxonomy" id="286727"/>
    <lineage>
        <taxon>Bacteria</taxon>
        <taxon>Pseudomonadati</taxon>
        <taxon>Pseudomonadota</taxon>
        <taxon>Alphaproteobacteria</taxon>
        <taxon>Rhodospirillales</taxon>
        <taxon>Azospirillaceae</taxon>
        <taxon>Azospirillum</taxon>
    </lineage>
</organism>
<dbReference type="EMBL" id="FXAK01000007">
    <property type="protein sequence ID" value="SMF84149.1"/>
    <property type="molecule type" value="Genomic_DNA"/>
</dbReference>
<sequence length="64" mass="7362">MLPAHLADRLLKQRRDADSAEFARQLPLYAPLDAPLDADDPRWMTEPDGSEQPARREPDWATNY</sequence>
<feature type="compositionally biased region" description="Basic and acidic residues" evidence="1">
    <location>
        <begin position="53"/>
        <end position="64"/>
    </location>
</feature>
<dbReference type="RefSeq" id="WP_085090390.1">
    <property type="nucleotide sequence ID" value="NZ_FXAK01000007.1"/>
</dbReference>
<protein>
    <submittedName>
        <fullName evidence="2">Uncharacterized protein</fullName>
    </submittedName>
</protein>
<evidence type="ECO:0000313" key="3">
    <source>
        <dbReference type="Proteomes" id="UP000192936"/>
    </source>
</evidence>
<reference evidence="2 3" key="1">
    <citation type="submission" date="2017-04" db="EMBL/GenBank/DDBJ databases">
        <authorList>
            <person name="Afonso C.L."/>
            <person name="Miller P.J."/>
            <person name="Scott M.A."/>
            <person name="Spackman E."/>
            <person name="Goraichik I."/>
            <person name="Dimitrov K.M."/>
            <person name="Suarez D.L."/>
            <person name="Swayne D.E."/>
        </authorList>
    </citation>
    <scope>NUCLEOTIDE SEQUENCE [LARGE SCALE GENOMIC DNA]</scope>
    <source>
        <strain evidence="2 3">A2P</strain>
    </source>
</reference>